<sequence>MAEDEIVDVSITADDPVWLAEFTRKLVDAELAACGNIIPGVRSIYRWNGRIHDDAQALVVLHTRAGLVPAIIARADAEHPDATPQVLAVPVVDSHPGYRQWVLDSTRG</sequence>
<evidence type="ECO:0000256" key="1">
    <source>
        <dbReference type="ARBA" id="ARBA00010169"/>
    </source>
</evidence>
<accession>A0ABS0D2Q3</accession>
<organism evidence="2 3">
    <name type="scientific">Nocardia amamiensis</name>
    <dbReference type="NCBI Taxonomy" id="404578"/>
    <lineage>
        <taxon>Bacteria</taxon>
        <taxon>Bacillati</taxon>
        <taxon>Actinomycetota</taxon>
        <taxon>Actinomycetes</taxon>
        <taxon>Mycobacteriales</taxon>
        <taxon>Nocardiaceae</taxon>
        <taxon>Nocardia</taxon>
    </lineage>
</organism>
<dbReference type="PANTHER" id="PTHR23419:SF8">
    <property type="entry name" value="FI09726P"/>
    <property type="match status" value="1"/>
</dbReference>
<dbReference type="RefSeq" id="WP_195133572.1">
    <property type="nucleotide sequence ID" value="NZ_JADLQX010000042.1"/>
</dbReference>
<comment type="caution">
    <text evidence="2">The sequence shown here is derived from an EMBL/GenBank/DDBJ whole genome shotgun (WGS) entry which is preliminary data.</text>
</comment>
<evidence type="ECO:0000313" key="3">
    <source>
        <dbReference type="Proteomes" id="UP000702209"/>
    </source>
</evidence>
<evidence type="ECO:0000313" key="2">
    <source>
        <dbReference type="EMBL" id="MBF6302388.1"/>
    </source>
</evidence>
<keyword evidence="3" id="KW-1185">Reference proteome</keyword>
<reference evidence="2 3" key="1">
    <citation type="submission" date="2020-10" db="EMBL/GenBank/DDBJ databases">
        <title>Identification of Nocardia species via Next-generation sequencing and recognition of intraspecies genetic diversity.</title>
        <authorList>
            <person name="Li P."/>
            <person name="Li P."/>
            <person name="Lu B."/>
        </authorList>
    </citation>
    <scope>NUCLEOTIDE SEQUENCE [LARGE SCALE GENOMIC DNA]</scope>
    <source>
        <strain evidence="2 3">BJ06-0157</strain>
    </source>
</reference>
<proteinExistence type="inferred from homology"/>
<dbReference type="InterPro" id="IPR015867">
    <property type="entry name" value="N-reg_PII/ATP_PRibTrfase_C"/>
</dbReference>
<comment type="similarity">
    <text evidence="1">Belongs to the CutA family.</text>
</comment>
<dbReference type="Gene3D" id="3.30.70.120">
    <property type="match status" value="1"/>
</dbReference>
<dbReference type="SUPFAM" id="SSF54913">
    <property type="entry name" value="GlnB-like"/>
    <property type="match status" value="1"/>
</dbReference>
<dbReference type="InterPro" id="IPR004323">
    <property type="entry name" value="Ion_tolerance_CutA"/>
</dbReference>
<dbReference type="Proteomes" id="UP000702209">
    <property type="component" value="Unassembled WGS sequence"/>
</dbReference>
<name>A0ABS0D2Q3_9NOCA</name>
<gene>
    <name evidence="2" type="ORF">IU459_33330</name>
</gene>
<dbReference type="Pfam" id="PF03091">
    <property type="entry name" value="CutA1"/>
    <property type="match status" value="1"/>
</dbReference>
<dbReference type="PANTHER" id="PTHR23419">
    <property type="entry name" value="DIVALENT CATION TOLERANCE CUTA-RELATED"/>
    <property type="match status" value="1"/>
</dbReference>
<dbReference type="InterPro" id="IPR011322">
    <property type="entry name" value="N-reg_PII-like_a/b"/>
</dbReference>
<protein>
    <submittedName>
        <fullName evidence="2">Divalent-cation tolerance protein CutA</fullName>
    </submittedName>
</protein>
<dbReference type="EMBL" id="JADLQX010000042">
    <property type="protein sequence ID" value="MBF6302388.1"/>
    <property type="molecule type" value="Genomic_DNA"/>
</dbReference>